<feature type="non-terminal residue" evidence="11">
    <location>
        <position position="464"/>
    </location>
</feature>
<evidence type="ECO:0000313" key="12">
    <source>
        <dbReference type="Proteomes" id="UP001162164"/>
    </source>
</evidence>
<dbReference type="InterPro" id="IPR032394">
    <property type="entry name" value="Anoct_dimer"/>
</dbReference>
<reference evidence="11" key="1">
    <citation type="journal article" date="2023" name="Insect Mol. Biol.">
        <title>Genome sequencing provides insights into the evolution of gene families encoding plant cell wall-degrading enzymes in longhorned beetles.</title>
        <authorList>
            <person name="Shin N.R."/>
            <person name="Okamura Y."/>
            <person name="Kirsch R."/>
            <person name="Pauchet Y."/>
        </authorList>
    </citation>
    <scope>NUCLEOTIDE SEQUENCE</scope>
    <source>
        <strain evidence="11">MMC_N1</strain>
    </source>
</reference>
<sequence length="464" mass="53856">MQSVMKLFMLIHIPQKIVQHNANLYDIGIDEKKIDFGDKTVSECLNFIYTPVSTIPDKQRGEFTSAERIIIINKILESTRYGPEDTEYGMSKLMRMRLINDAYPLHDGPNNFVGKDMEFANDRQVLRCCSAIGQTLAYAVLFVNLWRRKESELKLRWNVEYKDIGSEPSQNKEEITLCRLMVRLACKKRFSKSTFRGDQRNQDLPQYEVEYRLEPISRYQLTDELCEMVWKSDAKLSLCIEGTIVREEIRISQPDLRLEGRAPPPLATPLGLDCMVTTDAYKYVAAYRRPVPRKTDGIGSWNGILLGVTYLSTATNALAMAFTSDFVGREVYRARFNGLRGFVNYTLSGNRVDEFCQHLLIIIFVEFAADDYYLYERLKQNVSVCYYRGMRYPPDHPQRYQLNSNYWTELTWKLIAIIIFEHIIFLCSGILNYAIPNISTSVEQQLDMDRILTREAKLKLLNAE</sequence>
<evidence type="ECO:0000256" key="4">
    <source>
        <dbReference type="ARBA" id="ARBA00022692"/>
    </source>
</evidence>
<evidence type="ECO:0000313" key="11">
    <source>
        <dbReference type="EMBL" id="KAJ8985730.1"/>
    </source>
</evidence>
<feature type="domain" description="Anoctamin dimerisation" evidence="10">
    <location>
        <begin position="57"/>
        <end position="126"/>
    </location>
</feature>
<evidence type="ECO:0000259" key="9">
    <source>
        <dbReference type="Pfam" id="PF04547"/>
    </source>
</evidence>
<dbReference type="InterPro" id="IPR049452">
    <property type="entry name" value="Anoctamin_TM"/>
</dbReference>
<keyword evidence="5" id="KW-1133">Transmembrane helix</keyword>
<keyword evidence="4" id="KW-0812">Transmembrane</keyword>
<evidence type="ECO:0000256" key="2">
    <source>
        <dbReference type="ARBA" id="ARBA00009671"/>
    </source>
</evidence>
<dbReference type="EMBL" id="JAPWTJ010000009">
    <property type="protein sequence ID" value="KAJ8985730.1"/>
    <property type="molecule type" value="Genomic_DNA"/>
</dbReference>
<evidence type="ECO:0000256" key="5">
    <source>
        <dbReference type="ARBA" id="ARBA00022989"/>
    </source>
</evidence>
<keyword evidence="3" id="KW-1003">Cell membrane</keyword>
<dbReference type="PANTHER" id="PTHR12308">
    <property type="entry name" value="ANOCTAMIN"/>
    <property type="match status" value="1"/>
</dbReference>
<accession>A0ABQ9K866</accession>
<proteinExistence type="inferred from homology"/>
<organism evidence="11 12">
    <name type="scientific">Molorchus minor</name>
    <dbReference type="NCBI Taxonomy" id="1323400"/>
    <lineage>
        <taxon>Eukaryota</taxon>
        <taxon>Metazoa</taxon>
        <taxon>Ecdysozoa</taxon>
        <taxon>Arthropoda</taxon>
        <taxon>Hexapoda</taxon>
        <taxon>Insecta</taxon>
        <taxon>Pterygota</taxon>
        <taxon>Neoptera</taxon>
        <taxon>Endopterygota</taxon>
        <taxon>Coleoptera</taxon>
        <taxon>Polyphaga</taxon>
        <taxon>Cucujiformia</taxon>
        <taxon>Chrysomeloidea</taxon>
        <taxon>Cerambycidae</taxon>
        <taxon>Lamiinae</taxon>
        <taxon>Monochamini</taxon>
        <taxon>Molorchus</taxon>
    </lineage>
</organism>
<comment type="subcellular location">
    <subcellularLocation>
        <location evidence="1">Cell membrane</location>
        <topology evidence="1">Multi-pass membrane protein</topology>
    </subcellularLocation>
    <subcellularLocation>
        <location evidence="8">Membrane</location>
        <topology evidence="8">Multi-pass membrane protein</topology>
    </subcellularLocation>
</comment>
<comment type="caution">
    <text evidence="11">The sequence shown here is derived from an EMBL/GenBank/DDBJ whole genome shotgun (WGS) entry which is preliminary data.</text>
</comment>
<protein>
    <recommendedName>
        <fullName evidence="8">Anoctamin</fullName>
    </recommendedName>
</protein>
<dbReference type="Pfam" id="PF04547">
    <property type="entry name" value="Anoctamin"/>
    <property type="match status" value="1"/>
</dbReference>
<comment type="similarity">
    <text evidence="2 8">Belongs to the anoctamin family.</text>
</comment>
<dbReference type="InterPro" id="IPR007632">
    <property type="entry name" value="Anoctamin"/>
</dbReference>
<keyword evidence="7" id="KW-0325">Glycoprotein</keyword>
<evidence type="ECO:0000259" key="10">
    <source>
        <dbReference type="Pfam" id="PF16178"/>
    </source>
</evidence>
<dbReference type="Pfam" id="PF16178">
    <property type="entry name" value="Anoct_dimer"/>
    <property type="match status" value="1"/>
</dbReference>
<evidence type="ECO:0000256" key="8">
    <source>
        <dbReference type="RuleBase" id="RU280814"/>
    </source>
</evidence>
<keyword evidence="6" id="KW-0472">Membrane</keyword>
<dbReference type="Proteomes" id="UP001162164">
    <property type="component" value="Unassembled WGS sequence"/>
</dbReference>
<evidence type="ECO:0000256" key="1">
    <source>
        <dbReference type="ARBA" id="ARBA00004651"/>
    </source>
</evidence>
<gene>
    <name evidence="11" type="ORF">NQ317_014381</name>
</gene>
<evidence type="ECO:0000256" key="3">
    <source>
        <dbReference type="ARBA" id="ARBA00022475"/>
    </source>
</evidence>
<keyword evidence="12" id="KW-1185">Reference proteome</keyword>
<feature type="domain" description="Anoctamin transmembrane" evidence="9">
    <location>
        <begin position="277"/>
        <end position="446"/>
    </location>
</feature>
<evidence type="ECO:0000256" key="7">
    <source>
        <dbReference type="ARBA" id="ARBA00023180"/>
    </source>
</evidence>
<evidence type="ECO:0000256" key="6">
    <source>
        <dbReference type="ARBA" id="ARBA00023136"/>
    </source>
</evidence>
<dbReference type="PANTHER" id="PTHR12308:SF84">
    <property type="entry name" value="ANOCTAMIN"/>
    <property type="match status" value="1"/>
</dbReference>
<name>A0ABQ9K866_9CUCU</name>